<sequence>MKVNVFDKAVASPRQIRPKAVWLGIILIILATVALSYGLINLRISSVEGRLDQLANRPIVVQFGKNAELVKVEPVTPSENVEEFVQEVLPPMFAWSKKVLPEVHPTGIDPGRDTKYGKLPTLIFYYTNALEIRYRNVFRKNIANYKPDKFEQGEATLLRIERLVKPRQTEEGWEVDVYADLITLDVDDVAYMSEPFNSTIHIKEILPPKHNASFTPIEEAFVAVLKRGLIITRIAKLEA</sequence>
<organism evidence="2 3">
    <name type="scientific">Acaryochloris marina (strain MBIC 11017)</name>
    <dbReference type="NCBI Taxonomy" id="329726"/>
    <lineage>
        <taxon>Bacteria</taxon>
        <taxon>Bacillati</taxon>
        <taxon>Cyanobacteriota</taxon>
        <taxon>Cyanophyceae</taxon>
        <taxon>Acaryochloridales</taxon>
        <taxon>Acaryochloridaceae</taxon>
        <taxon>Acaryochloris</taxon>
    </lineage>
</organism>
<proteinExistence type="predicted"/>
<keyword evidence="1" id="KW-0812">Transmembrane</keyword>
<dbReference type="Proteomes" id="UP000000268">
    <property type="component" value="Plasmid pREB4"/>
</dbReference>
<geneLocation type="plasmid" evidence="2 3">
    <name>pREB4</name>
</geneLocation>
<dbReference type="HOGENOM" id="CLU_1159112_0_0_3"/>
<dbReference type="AlphaFoldDB" id="A8ZNF0"/>
<dbReference type="KEGG" id="amr:AM1_D0039"/>
<dbReference type="OrthoDB" id="489391at2"/>
<keyword evidence="1" id="KW-1133">Transmembrane helix</keyword>
<evidence type="ECO:0000313" key="2">
    <source>
        <dbReference type="EMBL" id="ABW32536.1"/>
    </source>
</evidence>
<name>A8ZNF0_ACAM1</name>
<protein>
    <submittedName>
        <fullName evidence="2">Uncharacterized protein</fullName>
    </submittedName>
</protein>
<reference evidence="2 3" key="1">
    <citation type="journal article" date="2008" name="Proc. Natl. Acad. Sci. U.S.A.">
        <title>Niche adaptation and genome expansion in the chlorophyll d-producing cyanobacterium Acaryochloris marina.</title>
        <authorList>
            <person name="Swingley W.D."/>
            <person name="Chen M."/>
            <person name="Cheung P.C."/>
            <person name="Conrad A.L."/>
            <person name="Dejesa L.C."/>
            <person name="Hao J."/>
            <person name="Honchak B.M."/>
            <person name="Karbach L.E."/>
            <person name="Kurdoglu A."/>
            <person name="Lahiri S."/>
            <person name="Mastrian S.D."/>
            <person name="Miyashita H."/>
            <person name="Page L."/>
            <person name="Ramakrishna P."/>
            <person name="Satoh S."/>
            <person name="Sattley W.M."/>
            <person name="Shimada Y."/>
            <person name="Taylor H.L."/>
            <person name="Tomo T."/>
            <person name="Tsuchiya T."/>
            <person name="Wang Z.T."/>
            <person name="Raymond J."/>
            <person name="Mimuro M."/>
            <person name="Blankenship R.E."/>
            <person name="Touchman J.W."/>
        </authorList>
    </citation>
    <scope>NUCLEOTIDE SEQUENCE [LARGE SCALE GENOMIC DNA]</scope>
    <source>
        <strain evidence="3">MBIC 11017</strain>
        <plasmid evidence="3">Plasmid pREB4</plasmid>
    </source>
</reference>
<keyword evidence="2" id="KW-0614">Plasmid</keyword>
<feature type="transmembrane region" description="Helical" evidence="1">
    <location>
        <begin position="20"/>
        <end position="40"/>
    </location>
</feature>
<evidence type="ECO:0000256" key="1">
    <source>
        <dbReference type="SAM" id="Phobius"/>
    </source>
</evidence>
<gene>
    <name evidence="2" type="ordered locus">AM1_D0039</name>
</gene>
<accession>A8ZNF0</accession>
<dbReference type="EMBL" id="CP000841">
    <property type="protein sequence ID" value="ABW32536.1"/>
    <property type="molecule type" value="Genomic_DNA"/>
</dbReference>
<dbReference type="RefSeq" id="WP_012167829.1">
    <property type="nucleotide sequence ID" value="NC_009929.1"/>
</dbReference>
<evidence type="ECO:0000313" key="3">
    <source>
        <dbReference type="Proteomes" id="UP000000268"/>
    </source>
</evidence>
<keyword evidence="1" id="KW-0472">Membrane</keyword>
<keyword evidence="3" id="KW-1185">Reference proteome</keyword>